<dbReference type="InterPro" id="IPR027417">
    <property type="entry name" value="P-loop_NTPase"/>
</dbReference>
<dbReference type="AlphaFoldDB" id="A0A1I0SNP1"/>
<dbReference type="InterPro" id="IPR053155">
    <property type="entry name" value="F-pilin_assembly_TraC"/>
</dbReference>
<dbReference type="Pfam" id="PF19044">
    <property type="entry name" value="P-loop_TraG"/>
    <property type="match status" value="1"/>
</dbReference>
<reference evidence="3" key="1">
    <citation type="submission" date="2016-10" db="EMBL/GenBank/DDBJ databases">
        <authorList>
            <person name="Varghese N."/>
            <person name="Submissions S."/>
        </authorList>
    </citation>
    <scope>NUCLEOTIDE SEQUENCE [LARGE SCALE GENOMIC DNA]</scope>
    <source>
        <strain evidence="3">DSM 18130</strain>
    </source>
</reference>
<dbReference type="Proteomes" id="UP000198836">
    <property type="component" value="Unassembled WGS sequence"/>
</dbReference>
<dbReference type="SUPFAM" id="SSF52540">
    <property type="entry name" value="P-loop containing nucleoside triphosphate hydrolases"/>
    <property type="match status" value="1"/>
</dbReference>
<sequence length="820" mass="92451">MSGKNEFKLPYLGVDAGFGEDLLYGMNGEFSVVIKMENPVSQYGADAEAFENFHSVFMNLMGIIGEGHILQKIDVVSKAVYHAAPAKEYLQQCYNDHFACRIFNKVQTYLVITRQPSLSRFYKFDKTALRDFQQMISKVTGVLAAGGMMPIFLREREINKLVLRTMAMNFSNGPVALENYKSAETEIGLGEKTIRCIPLIDIDQIELPREIPVFGNLAEGGKVRDFPIDMLSFLFRVPDFDCLLYNQVIEIPSQTKVLSTLELKKKRHSGISDPVNSICVEDISMLLDDVARDNQLLVKAHFNITVCAKNGHISKSCNFIESALFQMGIVPSKNAYNQMELFRTCLPGNAVELKKYDLFLTTAQAALCLFFKEATQKDENSNFLIRFTDRKGVPVAIDPEDSPMATGRINNRNKFVLGPSGTGKSFFMNSLLEQYRLYNTDVVIIDTGHSYSGLCSYFGGKYVTYYDQEPITMNPFAMSEEEYNIEKKDFLAALIILCLKGQEGSATQLERDVWSNVIGAYYANWFGPVEGVPGISALCFDSFYEFALYKIPLIMKEESIPFDFDEARFILKKFYSGGEFGTILNKPGDTSLLNEQFIVFEIDNVKEHKILFPLVTLIIMDVYIQKLRHRNGFRKLLAIEEAWKSISSPLMAGFLVFVYKTARKFWGEIITVTQDLEDIIGNEIVKNTIVSSSDTVILLDQTKFKDSYKEIAALLSISETEQKKIFSINQLDNRSGRGRFKEVYIRRGAVGEVYGAEVSLEQYLCYTTEKPEKLAVESYVSRIGSYPKALDAFVSDLKSSGLSLGEFVTSVNVSAQKSIS</sequence>
<dbReference type="OrthoDB" id="596266at2"/>
<evidence type="ECO:0000259" key="1">
    <source>
        <dbReference type="Pfam" id="PF19044"/>
    </source>
</evidence>
<feature type="domain" description="TraG P-loop" evidence="1">
    <location>
        <begin position="385"/>
        <end position="795"/>
    </location>
</feature>
<name>A0A1I0SNP1_9SPHI</name>
<evidence type="ECO:0000313" key="3">
    <source>
        <dbReference type="Proteomes" id="UP000198836"/>
    </source>
</evidence>
<dbReference type="InterPro" id="IPR022509">
    <property type="entry name" value="Conjugation_ATPase_TraG"/>
</dbReference>
<dbReference type="RefSeq" id="WP_090980451.1">
    <property type="nucleotide sequence ID" value="NZ_FOJM01000002.1"/>
</dbReference>
<dbReference type="NCBIfam" id="TIGR03783">
    <property type="entry name" value="Bac_Flav_CT_G"/>
    <property type="match status" value="1"/>
</dbReference>
<accession>A0A1I0SNP1</accession>
<dbReference type="InterPro" id="IPR043964">
    <property type="entry name" value="P-loop_TraG"/>
</dbReference>
<dbReference type="Gene3D" id="3.40.50.300">
    <property type="entry name" value="P-loop containing nucleotide triphosphate hydrolases"/>
    <property type="match status" value="1"/>
</dbReference>
<protein>
    <submittedName>
        <fullName evidence="2">Bacteroides conjugation system ATPase, TraG family</fullName>
    </submittedName>
</protein>
<dbReference type="EMBL" id="FOJM01000002">
    <property type="protein sequence ID" value="SFA41108.1"/>
    <property type="molecule type" value="Genomic_DNA"/>
</dbReference>
<proteinExistence type="predicted"/>
<organism evidence="2 3">
    <name type="scientific">Pedobacter suwonensis</name>
    <dbReference type="NCBI Taxonomy" id="332999"/>
    <lineage>
        <taxon>Bacteria</taxon>
        <taxon>Pseudomonadati</taxon>
        <taxon>Bacteroidota</taxon>
        <taxon>Sphingobacteriia</taxon>
        <taxon>Sphingobacteriales</taxon>
        <taxon>Sphingobacteriaceae</taxon>
        <taxon>Pedobacter</taxon>
    </lineage>
</organism>
<dbReference type="Gene3D" id="1.10.8.730">
    <property type="match status" value="1"/>
</dbReference>
<evidence type="ECO:0000313" key="2">
    <source>
        <dbReference type="EMBL" id="SFA41108.1"/>
    </source>
</evidence>
<keyword evidence="3" id="KW-1185">Reference proteome</keyword>
<gene>
    <name evidence="2" type="ORF">SAMN04488511_102244</name>
</gene>
<dbReference type="PANTHER" id="PTHR38467:SF1">
    <property type="entry name" value="CONJUGATIVE TRANSFER: ASSEMBLY"/>
    <property type="match status" value="1"/>
</dbReference>
<dbReference type="PANTHER" id="PTHR38467">
    <property type="match status" value="1"/>
</dbReference>
<dbReference type="STRING" id="332999.SAMN04488511_102244"/>